<dbReference type="OrthoDB" id="5958943at2759"/>
<proteinExistence type="predicted"/>
<protein>
    <submittedName>
        <fullName evidence="5">NAD(P)-binding protein</fullName>
    </submittedName>
</protein>
<dbReference type="SUPFAM" id="SSF51735">
    <property type="entry name" value="NAD(P)-binding Rossmann-fold domains"/>
    <property type="match status" value="1"/>
</dbReference>
<keyword evidence="1" id="KW-0560">Oxidoreductase</keyword>
<dbReference type="InterPro" id="IPR006176">
    <property type="entry name" value="3-OHacyl-CoA_DH_NAD-bd"/>
</dbReference>
<dbReference type="GO" id="GO:0006631">
    <property type="term" value="P:fatty acid metabolic process"/>
    <property type="evidence" value="ECO:0007669"/>
    <property type="project" value="InterPro"/>
</dbReference>
<dbReference type="GO" id="GO:0070403">
    <property type="term" value="F:NAD+ binding"/>
    <property type="evidence" value="ECO:0007669"/>
    <property type="project" value="InterPro"/>
</dbReference>
<feature type="region of interest" description="Disordered" evidence="2">
    <location>
        <begin position="56"/>
        <end position="117"/>
    </location>
</feature>
<gene>
    <name evidence="5" type="ORF">L207DRAFT_505976</name>
</gene>
<dbReference type="Pfam" id="PF00725">
    <property type="entry name" value="3HCDH"/>
    <property type="match status" value="1"/>
</dbReference>
<evidence type="ECO:0000256" key="1">
    <source>
        <dbReference type="ARBA" id="ARBA00023002"/>
    </source>
</evidence>
<dbReference type="Proteomes" id="UP000235786">
    <property type="component" value="Unassembled WGS sequence"/>
</dbReference>
<dbReference type="GO" id="GO:0016616">
    <property type="term" value="F:oxidoreductase activity, acting on the CH-OH group of donors, NAD or NADP as acceptor"/>
    <property type="evidence" value="ECO:0007669"/>
    <property type="project" value="InterPro"/>
</dbReference>
<dbReference type="PANTHER" id="PTHR48075:SF3">
    <property type="entry name" value="3-HYDROXYACYL-COA DEHYDROGENASE"/>
    <property type="match status" value="1"/>
</dbReference>
<dbReference type="Pfam" id="PF02737">
    <property type="entry name" value="3HCDH_N"/>
    <property type="match status" value="1"/>
</dbReference>
<dbReference type="InterPro" id="IPR036291">
    <property type="entry name" value="NAD(P)-bd_dom_sf"/>
</dbReference>
<evidence type="ECO:0000313" key="5">
    <source>
        <dbReference type="EMBL" id="PMD48993.1"/>
    </source>
</evidence>
<dbReference type="Gene3D" id="1.10.1040.10">
    <property type="entry name" value="N-(1-d-carboxylethyl)-l-norvaline Dehydrogenase, domain 2"/>
    <property type="match status" value="1"/>
</dbReference>
<evidence type="ECO:0000256" key="2">
    <source>
        <dbReference type="SAM" id="MobiDB-lite"/>
    </source>
</evidence>
<evidence type="ECO:0000259" key="4">
    <source>
        <dbReference type="Pfam" id="PF02737"/>
    </source>
</evidence>
<dbReference type="Gene3D" id="3.40.50.720">
    <property type="entry name" value="NAD(P)-binding Rossmann-like Domain"/>
    <property type="match status" value="1"/>
</dbReference>
<evidence type="ECO:0000259" key="3">
    <source>
        <dbReference type="Pfam" id="PF00725"/>
    </source>
</evidence>
<dbReference type="AlphaFoldDB" id="A0A2J6SDZ8"/>
<dbReference type="InterPro" id="IPR008927">
    <property type="entry name" value="6-PGluconate_DH-like_C_sf"/>
</dbReference>
<organism evidence="5 6">
    <name type="scientific">Hyaloscypha variabilis (strain UAMH 11265 / GT02V1 / F)</name>
    <name type="common">Meliniomyces variabilis</name>
    <dbReference type="NCBI Taxonomy" id="1149755"/>
    <lineage>
        <taxon>Eukaryota</taxon>
        <taxon>Fungi</taxon>
        <taxon>Dikarya</taxon>
        <taxon>Ascomycota</taxon>
        <taxon>Pezizomycotina</taxon>
        <taxon>Leotiomycetes</taxon>
        <taxon>Helotiales</taxon>
        <taxon>Hyaloscyphaceae</taxon>
        <taxon>Hyaloscypha</taxon>
        <taxon>Hyaloscypha variabilis</taxon>
    </lineage>
</organism>
<keyword evidence="6" id="KW-1185">Reference proteome</keyword>
<reference evidence="5 6" key="1">
    <citation type="submission" date="2016-04" db="EMBL/GenBank/DDBJ databases">
        <title>A degradative enzymes factory behind the ericoid mycorrhizal symbiosis.</title>
        <authorList>
            <consortium name="DOE Joint Genome Institute"/>
            <person name="Martino E."/>
            <person name="Morin E."/>
            <person name="Grelet G."/>
            <person name="Kuo A."/>
            <person name="Kohler A."/>
            <person name="Daghino S."/>
            <person name="Barry K."/>
            <person name="Choi C."/>
            <person name="Cichocki N."/>
            <person name="Clum A."/>
            <person name="Copeland A."/>
            <person name="Hainaut M."/>
            <person name="Haridas S."/>
            <person name="Labutti K."/>
            <person name="Lindquist E."/>
            <person name="Lipzen A."/>
            <person name="Khouja H.-R."/>
            <person name="Murat C."/>
            <person name="Ohm R."/>
            <person name="Olson A."/>
            <person name="Spatafora J."/>
            <person name="Veneault-Fourrey C."/>
            <person name="Henrissat B."/>
            <person name="Grigoriev I."/>
            <person name="Martin F."/>
            <person name="Perotto S."/>
        </authorList>
    </citation>
    <scope>NUCLEOTIDE SEQUENCE [LARGE SCALE GENOMIC DNA]</scope>
    <source>
        <strain evidence="5 6">F</strain>
    </source>
</reference>
<dbReference type="PANTHER" id="PTHR48075">
    <property type="entry name" value="3-HYDROXYACYL-COA DEHYDROGENASE FAMILY PROTEIN"/>
    <property type="match status" value="1"/>
</dbReference>
<sequence length="435" mass="47811">MAATMRISSQVWPIWLPRAVARAEHRILNTTPSSKFSNQSIPPVLFSATFRSLLSPTQPAESTTSRPAFSPSSKRSQLRPRQQIRAFSTSPTSPPPIQPVPEGSNVPDWTPPTDASSRPVTIIGAGVLGRRLATLWSSTGRPVNLYDTSISALESSTTYIADALSSHCSTAGTHPGHVHFATSLHDPLIANSWMVIEAVPEDLDLKISILGRLDRLLPKSTIIATNSASFRSGELVSEVKNRERVLNTLYYIPPKNKCVELMSCGYTSPYLIPFLAAELHEQGLHPMVVETESTGLIFPRIFAALKRETLKVLSEGVARPQDVDTLFKDFFGSEEGPCKMMDRVGLDTVAKTERHFLAEERGEEGEGMGLELEGRVPEYLGWLEREFVRKGKLGEKSGEGLLVGRIVGKDSEGKKVKEFPAQEVWQEHAVDLSGL</sequence>
<feature type="compositionally biased region" description="Polar residues" evidence="2">
    <location>
        <begin position="56"/>
        <end position="75"/>
    </location>
</feature>
<dbReference type="InterPro" id="IPR006108">
    <property type="entry name" value="3HC_DH_C"/>
</dbReference>
<feature type="domain" description="3-hydroxyacyl-CoA dehydrogenase NAD binding" evidence="4">
    <location>
        <begin position="120"/>
        <end position="289"/>
    </location>
</feature>
<feature type="domain" description="3-hydroxyacyl-CoA dehydrogenase C-terminal" evidence="3">
    <location>
        <begin position="295"/>
        <end position="401"/>
    </location>
</feature>
<dbReference type="InterPro" id="IPR013328">
    <property type="entry name" value="6PGD_dom2"/>
</dbReference>
<dbReference type="SUPFAM" id="SSF48179">
    <property type="entry name" value="6-phosphogluconate dehydrogenase C-terminal domain-like"/>
    <property type="match status" value="1"/>
</dbReference>
<evidence type="ECO:0000313" key="6">
    <source>
        <dbReference type="Proteomes" id="UP000235786"/>
    </source>
</evidence>
<name>A0A2J6SDZ8_HYAVF</name>
<accession>A0A2J6SDZ8</accession>
<dbReference type="EMBL" id="KZ613937">
    <property type="protein sequence ID" value="PMD48993.1"/>
    <property type="molecule type" value="Genomic_DNA"/>
</dbReference>
<dbReference type="STRING" id="1149755.A0A2J6SDZ8"/>